<dbReference type="Pfam" id="PF05166">
    <property type="entry name" value="YcgL"/>
    <property type="match status" value="1"/>
</dbReference>
<dbReference type="EMBL" id="JXXZ01000006">
    <property type="protein sequence ID" value="KJZ00453.1"/>
    <property type="molecule type" value="Genomic_DNA"/>
</dbReference>
<sequence>MLCAIYKSKKKADTYLYVPKRDHFDDVPEPLMDSFGSPEFVMLINLATKERLALADIDKVKAELSDNGFYLQLPPPTENMLDELRQQNGVERD</sequence>
<dbReference type="OrthoDB" id="7062382at2"/>
<dbReference type="PROSITE" id="PS51648">
    <property type="entry name" value="YCGL"/>
    <property type="match status" value="1"/>
</dbReference>
<dbReference type="HAMAP" id="MF_01866">
    <property type="entry name" value="UPF0745"/>
    <property type="match status" value="1"/>
</dbReference>
<dbReference type="PANTHER" id="PTHR38109">
    <property type="entry name" value="PROTEIN YCGL"/>
    <property type="match status" value="1"/>
</dbReference>
<reference evidence="3 4" key="1">
    <citation type="journal article" date="2015" name="BMC Genomics">
        <title>Genome mining reveals unlocked bioactive potential of marine Gram-negative bacteria.</title>
        <authorList>
            <person name="Machado H."/>
            <person name="Sonnenschein E.C."/>
            <person name="Melchiorsen J."/>
            <person name="Gram L."/>
        </authorList>
    </citation>
    <scope>NUCLEOTIDE SEQUENCE [LARGE SCALE GENOMIC DNA]</scope>
    <source>
        <strain evidence="3 4">S3137</strain>
    </source>
</reference>
<name>A0A0F4PYI2_9GAMM</name>
<keyword evidence="4" id="KW-1185">Reference proteome</keyword>
<dbReference type="Proteomes" id="UP000033664">
    <property type="component" value="Unassembled WGS sequence"/>
</dbReference>
<dbReference type="PANTHER" id="PTHR38109:SF1">
    <property type="entry name" value="PROTEIN YCGL"/>
    <property type="match status" value="1"/>
</dbReference>
<evidence type="ECO:0000313" key="3">
    <source>
        <dbReference type="EMBL" id="KJZ00453.1"/>
    </source>
</evidence>
<proteinExistence type="inferred from homology"/>
<organism evidence="3 4">
    <name type="scientific">Pseudoalteromonas ruthenica</name>
    <dbReference type="NCBI Taxonomy" id="151081"/>
    <lineage>
        <taxon>Bacteria</taxon>
        <taxon>Pseudomonadati</taxon>
        <taxon>Pseudomonadota</taxon>
        <taxon>Gammaproteobacteria</taxon>
        <taxon>Alteromonadales</taxon>
        <taxon>Pseudoalteromonadaceae</taxon>
        <taxon>Pseudoalteromonas</taxon>
    </lineage>
</organism>
<dbReference type="PATRIC" id="fig|151081.8.peg.2814"/>
<dbReference type="Gene3D" id="3.10.510.20">
    <property type="entry name" value="YcgL domain"/>
    <property type="match status" value="1"/>
</dbReference>
<dbReference type="GeneID" id="58228258"/>
<dbReference type="AlphaFoldDB" id="A0A0F4PYI2"/>
<protein>
    <recommendedName>
        <fullName evidence="1">YcgL domain-containing protein TW72_07140</fullName>
    </recommendedName>
</protein>
<gene>
    <name evidence="3" type="ORF">TW72_07140</name>
</gene>
<accession>A0A0F4PYI2</accession>
<comment type="caution">
    <text evidence="3">The sequence shown here is derived from an EMBL/GenBank/DDBJ whole genome shotgun (WGS) entry which is preliminary data.</text>
</comment>
<dbReference type="RefSeq" id="WP_022946851.1">
    <property type="nucleotide sequence ID" value="NZ_DJHQ01000026.1"/>
</dbReference>
<feature type="domain" description="YcgL" evidence="2">
    <location>
        <begin position="1"/>
        <end position="85"/>
    </location>
</feature>
<evidence type="ECO:0000256" key="1">
    <source>
        <dbReference type="HAMAP-Rule" id="MF_01866"/>
    </source>
</evidence>
<evidence type="ECO:0000259" key="2">
    <source>
        <dbReference type="PROSITE" id="PS51648"/>
    </source>
</evidence>
<dbReference type="InterPro" id="IPR038068">
    <property type="entry name" value="YcgL-like_sf"/>
</dbReference>
<dbReference type="SUPFAM" id="SSF160191">
    <property type="entry name" value="YcgL-like"/>
    <property type="match status" value="1"/>
</dbReference>
<evidence type="ECO:0000313" key="4">
    <source>
        <dbReference type="Proteomes" id="UP000033664"/>
    </source>
</evidence>
<dbReference type="eggNOG" id="COG3100">
    <property type="taxonomic scope" value="Bacteria"/>
</dbReference>
<dbReference type="InterPro" id="IPR027354">
    <property type="entry name" value="YcgL_dom"/>
</dbReference>